<evidence type="ECO:0000256" key="1">
    <source>
        <dbReference type="SAM" id="MobiDB-lite"/>
    </source>
</evidence>
<dbReference type="EMBL" id="VSSQ01091394">
    <property type="protein sequence ID" value="MPN36962.1"/>
    <property type="molecule type" value="Genomic_DNA"/>
</dbReference>
<name>A0A645HF18_9ZZZZ</name>
<proteinExistence type="predicted"/>
<sequence length="137" mass="14550">MHADAQIKGLQAAAAGVAAFQGFLQLLQQLQVLADGAADQHLLAVLQRLANAFAARYLAHTRVARAVVHQHDVAGEVGRVGATEIHEHAVAAGDGNDFDGGDGRGSGHGKTLQQTRRERDITARRTRAPRPLGGPWR</sequence>
<feature type="region of interest" description="Disordered" evidence="1">
    <location>
        <begin position="88"/>
        <end position="137"/>
    </location>
</feature>
<dbReference type="AlphaFoldDB" id="A0A645HF18"/>
<accession>A0A645HF18</accession>
<organism evidence="2">
    <name type="scientific">bioreactor metagenome</name>
    <dbReference type="NCBI Taxonomy" id="1076179"/>
    <lineage>
        <taxon>unclassified sequences</taxon>
        <taxon>metagenomes</taxon>
        <taxon>ecological metagenomes</taxon>
    </lineage>
</organism>
<gene>
    <name evidence="2" type="ORF">SDC9_184474</name>
</gene>
<reference evidence="2" key="1">
    <citation type="submission" date="2019-08" db="EMBL/GenBank/DDBJ databases">
        <authorList>
            <person name="Kucharzyk K."/>
            <person name="Murdoch R.W."/>
            <person name="Higgins S."/>
            <person name="Loffler F."/>
        </authorList>
    </citation>
    <scope>NUCLEOTIDE SEQUENCE</scope>
</reference>
<evidence type="ECO:0000313" key="2">
    <source>
        <dbReference type="EMBL" id="MPN36962.1"/>
    </source>
</evidence>
<comment type="caution">
    <text evidence="2">The sequence shown here is derived from an EMBL/GenBank/DDBJ whole genome shotgun (WGS) entry which is preliminary data.</text>
</comment>
<protein>
    <submittedName>
        <fullName evidence="2">Uncharacterized protein</fullName>
    </submittedName>
</protein>